<sequence length="453" mass="48818">MRRSLRPTSRTSPACPTTPAWATAASLLGTGQIGAMISSFIGSNKTFEQAYLTGKVGLQLTPQGTMVERCRAGAFGIPAFYTPTGYGTAVQTGELVSRYERREEGDTSAPKPKEYAKPRESREFNGKGYILEEAIHADVALVHVWKADRMGNCMFRYTAANFGAAFAKNAKMTIVEAEEIVETGSLDPNTIHLPSIFVNRIVQATKPKDIEVVTLSEPASEKKDAAAAPKEKSDARMRRERIVSRAAKELQHGDYVNLGVGMPSLVPSFLPKGVDVVLHSENGILGMGPYPTKEQLDSDLVNAGKETVTLLPGGSTFESSESFGMIRGGHVDVTMLGALQVGANGDLANYMIPGKLVKGMGGAMDLVSSPDHTKVVVLTDHVDKNGRSKIVQETKLPLTGSRCCSRIITDLCVFDVDRKKGELTLIELMEGVTLDEVKQKTDATFHVGPGVQQ</sequence>
<dbReference type="GO" id="GO:0008260">
    <property type="term" value="F:succinyl-CoA:3-oxo-acid CoA-transferase activity"/>
    <property type="evidence" value="ECO:0007669"/>
    <property type="project" value="UniProtKB-EC"/>
</dbReference>
<feature type="active site" description="5-glutamyl coenzyme A thioester intermediate" evidence="4">
    <location>
        <position position="281"/>
    </location>
</feature>
<evidence type="ECO:0000256" key="2">
    <source>
        <dbReference type="ARBA" id="ARBA00022679"/>
    </source>
</evidence>
<gene>
    <name evidence="6" type="ORF">FA09DRAFT_151751</name>
</gene>
<dbReference type="InterPro" id="IPR012791">
    <property type="entry name" value="3-oxoacid_CoA-transf_B"/>
</dbReference>
<dbReference type="SMART" id="SM00882">
    <property type="entry name" value="CoA_trans"/>
    <property type="match status" value="2"/>
</dbReference>
<dbReference type="PROSITE" id="PS01274">
    <property type="entry name" value="COA_TRANSF_2"/>
    <property type="match status" value="1"/>
</dbReference>
<evidence type="ECO:0000313" key="6">
    <source>
        <dbReference type="EMBL" id="PWN95141.1"/>
    </source>
</evidence>
<dbReference type="STRING" id="58919.A0A316Z0V7"/>
<comment type="function">
    <text evidence="3">Key enzyme for ketone body catabolism. Transfers the CoA moiety from succinate to acetoacetate. Formation of the enzyme-CoA intermediate proceeds via an unstable anhydride species formed between the carboxylate groups of the enzyme and substrate.</text>
</comment>
<name>A0A316Z0V7_9BASI</name>
<dbReference type="InterPro" id="IPR004164">
    <property type="entry name" value="CoA_transf_AS"/>
</dbReference>
<dbReference type="PANTHER" id="PTHR13707:SF60">
    <property type="entry name" value="ACETATE COA-TRANSFERASE SUBUNIT ALPHA"/>
    <property type="match status" value="1"/>
</dbReference>
<feature type="region of interest" description="Disordered" evidence="5">
    <location>
        <begin position="99"/>
        <end position="120"/>
    </location>
</feature>
<dbReference type="NCBIfam" id="TIGR02428">
    <property type="entry name" value="pcaJ_scoB_fam"/>
    <property type="match status" value="1"/>
</dbReference>
<evidence type="ECO:0000256" key="1">
    <source>
        <dbReference type="ARBA" id="ARBA00007154"/>
    </source>
</evidence>
<organism evidence="6 7">
    <name type="scientific">Tilletiopsis washingtonensis</name>
    <dbReference type="NCBI Taxonomy" id="58919"/>
    <lineage>
        <taxon>Eukaryota</taxon>
        <taxon>Fungi</taxon>
        <taxon>Dikarya</taxon>
        <taxon>Basidiomycota</taxon>
        <taxon>Ustilaginomycotina</taxon>
        <taxon>Exobasidiomycetes</taxon>
        <taxon>Entylomatales</taxon>
        <taxon>Entylomatales incertae sedis</taxon>
        <taxon>Tilletiopsis</taxon>
    </lineage>
</organism>
<dbReference type="OrthoDB" id="1933379at2759"/>
<dbReference type="InterPro" id="IPR004165">
    <property type="entry name" value="CoA_trans_fam_I"/>
</dbReference>
<dbReference type="RefSeq" id="XP_025595420.1">
    <property type="nucleotide sequence ID" value="XM_025739192.1"/>
</dbReference>
<proteinExistence type="inferred from homology"/>
<comment type="catalytic activity">
    <reaction evidence="3">
        <text>a 3-oxo acid + succinyl-CoA = a 3-oxoacyl-CoA + succinate</text>
        <dbReference type="Rhea" id="RHEA:24564"/>
        <dbReference type="ChEBI" id="CHEBI:30031"/>
        <dbReference type="ChEBI" id="CHEBI:35973"/>
        <dbReference type="ChEBI" id="CHEBI:57292"/>
        <dbReference type="ChEBI" id="CHEBI:90726"/>
        <dbReference type="EC" id="2.8.3.5"/>
    </reaction>
</comment>
<keyword evidence="7" id="KW-1185">Reference proteome</keyword>
<dbReference type="GO" id="GO:0046952">
    <property type="term" value="P:ketone body catabolic process"/>
    <property type="evidence" value="ECO:0007669"/>
    <property type="project" value="InterPro"/>
</dbReference>
<dbReference type="Gene3D" id="3.40.1080.10">
    <property type="entry name" value="Glutaconate Coenzyme A-transferase"/>
    <property type="match status" value="2"/>
</dbReference>
<evidence type="ECO:0000256" key="4">
    <source>
        <dbReference type="PIRSR" id="PIRSR000858-1"/>
    </source>
</evidence>
<dbReference type="EC" id="2.8.3.5" evidence="3"/>
<dbReference type="InterPro" id="IPR037171">
    <property type="entry name" value="NagB/RpiA_transferase-like"/>
</dbReference>
<dbReference type="UniPathway" id="UPA00929">
    <property type="reaction ID" value="UER00894"/>
</dbReference>
<dbReference type="Proteomes" id="UP000245946">
    <property type="component" value="Unassembled WGS sequence"/>
</dbReference>
<evidence type="ECO:0000313" key="7">
    <source>
        <dbReference type="Proteomes" id="UP000245946"/>
    </source>
</evidence>
<keyword evidence="2 3" id="KW-0808">Transferase</keyword>
<dbReference type="Pfam" id="PF01144">
    <property type="entry name" value="CoA_trans"/>
    <property type="match status" value="2"/>
</dbReference>
<dbReference type="PIRSF" id="PIRSF000858">
    <property type="entry name" value="SCOT-t"/>
    <property type="match status" value="1"/>
</dbReference>
<dbReference type="SUPFAM" id="SSF100950">
    <property type="entry name" value="NagB/RpiA/CoA transferase-like"/>
    <property type="match status" value="2"/>
</dbReference>
<protein>
    <recommendedName>
        <fullName evidence="3">Succinyl-CoA:3-ketoacid-coenzyme A transferase</fullName>
        <ecNumber evidence="3">2.8.3.5</ecNumber>
    </recommendedName>
</protein>
<dbReference type="EMBL" id="KZ819306">
    <property type="protein sequence ID" value="PWN95141.1"/>
    <property type="molecule type" value="Genomic_DNA"/>
</dbReference>
<reference evidence="6 7" key="1">
    <citation type="journal article" date="2018" name="Mol. Biol. Evol.">
        <title>Broad Genomic Sampling Reveals a Smut Pathogenic Ancestry of the Fungal Clade Ustilaginomycotina.</title>
        <authorList>
            <person name="Kijpornyongpan T."/>
            <person name="Mondo S.J."/>
            <person name="Barry K."/>
            <person name="Sandor L."/>
            <person name="Lee J."/>
            <person name="Lipzen A."/>
            <person name="Pangilinan J."/>
            <person name="LaButti K."/>
            <person name="Hainaut M."/>
            <person name="Henrissat B."/>
            <person name="Grigoriev I.V."/>
            <person name="Spatafora J.W."/>
            <person name="Aime M.C."/>
        </authorList>
    </citation>
    <scope>NUCLEOTIDE SEQUENCE [LARGE SCALE GENOMIC DNA]</scope>
    <source>
        <strain evidence="6 7">MCA 4186</strain>
    </source>
</reference>
<evidence type="ECO:0000256" key="5">
    <source>
        <dbReference type="SAM" id="MobiDB-lite"/>
    </source>
</evidence>
<keyword evidence="3" id="KW-0496">Mitochondrion</keyword>
<comment type="pathway">
    <text evidence="3">Ketone metabolism; succinyl-CoA degradation; acetoacetyl-CoA from succinyl-CoA: step 1/1.</text>
</comment>
<accession>A0A316Z0V7</accession>
<dbReference type="InterPro" id="IPR014388">
    <property type="entry name" value="3-oxoacid_CoA-transferase"/>
</dbReference>
<dbReference type="GeneID" id="37266738"/>
<evidence type="ECO:0000256" key="3">
    <source>
        <dbReference type="PIRNR" id="PIRNR000858"/>
    </source>
</evidence>
<dbReference type="AlphaFoldDB" id="A0A316Z0V7"/>
<dbReference type="PANTHER" id="PTHR13707">
    <property type="entry name" value="KETOACID-COENZYME A TRANSFERASE"/>
    <property type="match status" value="1"/>
</dbReference>
<comment type="similarity">
    <text evidence="1 3">Belongs to the 3-oxoacid CoA-transferase family.</text>
</comment>